<dbReference type="CDD" id="cd05233">
    <property type="entry name" value="SDR_c"/>
    <property type="match status" value="1"/>
</dbReference>
<proteinExistence type="inferred from homology"/>
<dbReference type="Proteomes" id="UP001380822">
    <property type="component" value="Unassembled WGS sequence"/>
</dbReference>
<dbReference type="SUPFAM" id="SSF51735">
    <property type="entry name" value="NAD(P)-binding Rossmann-fold domains"/>
    <property type="match status" value="1"/>
</dbReference>
<comment type="caution">
    <text evidence="2">The sequence shown here is derived from an EMBL/GenBank/DDBJ whole genome shotgun (WGS) entry which is preliminary data.</text>
</comment>
<keyword evidence="3" id="KW-1185">Reference proteome</keyword>
<dbReference type="Gene3D" id="3.40.50.720">
    <property type="entry name" value="NAD(P)-binding Rossmann-like Domain"/>
    <property type="match status" value="1"/>
</dbReference>
<protein>
    <submittedName>
        <fullName evidence="2">SDR family oxidoreductase</fullName>
    </submittedName>
</protein>
<dbReference type="PANTHER" id="PTHR42760">
    <property type="entry name" value="SHORT-CHAIN DEHYDROGENASES/REDUCTASES FAMILY MEMBER"/>
    <property type="match status" value="1"/>
</dbReference>
<sequence>MSGFSRRAAVITGGSNGIGAAITQRLRADGFRTIVLDLMEPACPADRFHKVDLAEADALAGLCAMLAAEEEVTCLVNNAGIVVPAALEELELADFDRLMHINLRPSIVCARAFLPVMKALGGGRIVMNTSRVTKGKELRTLYSATKGAAQSMARTWALELGQHGITVNCVAPGPIATDAFWRNNPPGAERTQEIINRVPVRRLGTGEDVANAVSFFCAPEAGFVTGQTLFVCGGVTAG</sequence>
<accession>A0ABU7ZLL0</accession>
<dbReference type="Pfam" id="PF13561">
    <property type="entry name" value="adh_short_C2"/>
    <property type="match status" value="1"/>
</dbReference>
<gene>
    <name evidence="2" type="ORF">V6L76_07685</name>
</gene>
<reference evidence="2 3" key="1">
    <citation type="submission" date="2024-02" db="EMBL/GenBank/DDBJ databases">
        <title>A new putative Pannonibacter species isolated from two cases of bloodstream infections in paediatric patients.</title>
        <authorList>
            <person name="Castellana S."/>
            <person name="De Laurentiis V."/>
            <person name="Grassi M."/>
            <person name="De Leonardis F."/>
            <person name="Mosca A."/>
            <person name="De Carlo C."/>
            <person name="Sparapano E."/>
            <person name="Ronga L."/>
            <person name="Santacroce L."/>
            <person name="Chironna M."/>
            <person name="De Robertis A."/>
            <person name="Bianco A."/>
            <person name="Del Sambro L."/>
            <person name="Capozzi L."/>
            <person name="Parisi A."/>
        </authorList>
    </citation>
    <scope>NUCLEOTIDE SEQUENCE [LARGE SCALE GENOMIC DNA]</scope>
    <source>
        <strain evidence="2 3">Pt2</strain>
    </source>
</reference>
<dbReference type="InterPro" id="IPR002347">
    <property type="entry name" value="SDR_fam"/>
</dbReference>
<evidence type="ECO:0000256" key="1">
    <source>
        <dbReference type="ARBA" id="ARBA00006484"/>
    </source>
</evidence>
<evidence type="ECO:0000313" key="3">
    <source>
        <dbReference type="Proteomes" id="UP001380822"/>
    </source>
</evidence>
<evidence type="ECO:0000313" key="2">
    <source>
        <dbReference type="EMBL" id="MEH0096129.1"/>
    </source>
</evidence>
<name>A0ABU7ZLL0_9HYPH</name>
<comment type="similarity">
    <text evidence="1">Belongs to the short-chain dehydrogenases/reductases (SDR) family.</text>
</comment>
<dbReference type="EMBL" id="JBAKBE010000004">
    <property type="protein sequence ID" value="MEH0096129.1"/>
    <property type="molecule type" value="Genomic_DNA"/>
</dbReference>
<dbReference type="InterPro" id="IPR036291">
    <property type="entry name" value="NAD(P)-bd_dom_sf"/>
</dbReference>
<dbReference type="RefSeq" id="WP_334251234.1">
    <property type="nucleotide sequence ID" value="NZ_JBAKBE010000004.1"/>
</dbReference>
<organism evidence="2 3">
    <name type="scientific">Pannonibacter anstelovis</name>
    <dbReference type="NCBI Taxonomy" id="3121537"/>
    <lineage>
        <taxon>Bacteria</taxon>
        <taxon>Pseudomonadati</taxon>
        <taxon>Pseudomonadota</taxon>
        <taxon>Alphaproteobacteria</taxon>
        <taxon>Hyphomicrobiales</taxon>
        <taxon>Stappiaceae</taxon>
        <taxon>Pannonibacter</taxon>
    </lineage>
</organism>
<dbReference type="PANTHER" id="PTHR42760:SF129">
    <property type="entry name" value="OXIDOREDUCTASE"/>
    <property type="match status" value="1"/>
</dbReference>
<dbReference type="PRINTS" id="PR00081">
    <property type="entry name" value="GDHRDH"/>
</dbReference>